<keyword evidence="9 12" id="KW-0408">Iron</keyword>
<evidence type="ECO:0000256" key="14">
    <source>
        <dbReference type="SAM" id="Phobius"/>
    </source>
</evidence>
<dbReference type="GO" id="GO:1902181">
    <property type="term" value="P:verruculogen biosynthetic process"/>
    <property type="evidence" value="ECO:0007669"/>
    <property type="project" value="UniProtKB-ARBA"/>
</dbReference>
<keyword evidence="7 14" id="KW-1133">Transmembrane helix</keyword>
<dbReference type="InterPro" id="IPR036396">
    <property type="entry name" value="Cyt_P450_sf"/>
</dbReference>
<dbReference type="InterPro" id="IPR001128">
    <property type="entry name" value="Cyt_P450"/>
</dbReference>
<dbReference type="PANTHER" id="PTHR24305">
    <property type="entry name" value="CYTOCHROME P450"/>
    <property type="match status" value="1"/>
</dbReference>
<name>A0A5M9MB41_9EURO</name>
<dbReference type="InterPro" id="IPR017972">
    <property type="entry name" value="Cyt_P450_CS"/>
</dbReference>
<dbReference type="CDD" id="cd11061">
    <property type="entry name" value="CYP67-like"/>
    <property type="match status" value="1"/>
</dbReference>
<dbReference type="PROSITE" id="PS00086">
    <property type="entry name" value="CYTOCHROME_P450"/>
    <property type="match status" value="1"/>
</dbReference>
<sequence>MLSNFQGIDTSLLSVSAVILVLVGACSVVTLGYFAYHLFFHPLARYPGPFLAKFTSLYSGWHAWKGDLHIDMLRCHEKYGDYVRYAPNQLLVNTSTDIYAFGKNTQKSKLYNAMVHRAPNTLTLIDKKAHGRKRRIISQGLSDAALRRYQPAILKHVNELCSVFLGNDPSQWSLPQNMGDFCNYLTFDIMSEVLFGEAYNMKTKEEHRYVVKSIEDSNVRLSVLAQAPILGFRRLDRYLFSESIQGRNKFIKFINALLHSRFKSVKSARQDVFNFLLDAKDPETHQGLSLAEIGAETTTLVVAGSDTSSTAFASTLFYLGNNPQCYTLAAEEVRTTFSTSDEIALGPALSSCKYLRACIDESLRMSPPTGSALWREVAKGGGIFDGKPIPAGCDVGTGIYAIHHNREYFPEPFMFRPERWILAGSDAGGAGVGVASKESLAAAQAAFNPFSIGPRGCIGKGLALAELTLGLATILYKYDFIVSGSIGQGAPALGPGREYASEYQLYDHITASKDGPVICVRERAHA</sequence>
<evidence type="ECO:0000313" key="16">
    <source>
        <dbReference type="Proteomes" id="UP000324241"/>
    </source>
</evidence>
<dbReference type="SUPFAM" id="SSF48264">
    <property type="entry name" value="Cytochrome P450"/>
    <property type="match status" value="1"/>
</dbReference>
<organism evidence="15 16">
    <name type="scientific">Aspergillus tanneri</name>
    <dbReference type="NCBI Taxonomy" id="1220188"/>
    <lineage>
        <taxon>Eukaryota</taxon>
        <taxon>Fungi</taxon>
        <taxon>Dikarya</taxon>
        <taxon>Ascomycota</taxon>
        <taxon>Pezizomycotina</taxon>
        <taxon>Eurotiomycetes</taxon>
        <taxon>Eurotiomycetidae</taxon>
        <taxon>Eurotiales</taxon>
        <taxon>Aspergillaceae</taxon>
        <taxon>Aspergillus</taxon>
        <taxon>Aspergillus subgen. Circumdati</taxon>
    </lineage>
</organism>
<reference evidence="15 16" key="1">
    <citation type="submission" date="2019-08" db="EMBL/GenBank/DDBJ databases">
        <title>The genome sequence of a newly discovered highly antifungal drug resistant Aspergillus species, Aspergillus tanneri NIH 1004.</title>
        <authorList>
            <person name="Mounaud S."/>
            <person name="Singh I."/>
            <person name="Joardar V."/>
            <person name="Pakala S."/>
            <person name="Pakala S."/>
            <person name="Venepally P."/>
            <person name="Chung J.K."/>
            <person name="Losada L."/>
            <person name="Nierman W.C."/>
        </authorList>
    </citation>
    <scope>NUCLEOTIDE SEQUENCE [LARGE SCALE GENOMIC DNA]</scope>
    <source>
        <strain evidence="15 16">NIH1004</strain>
    </source>
</reference>
<evidence type="ECO:0000256" key="8">
    <source>
        <dbReference type="ARBA" id="ARBA00023002"/>
    </source>
</evidence>
<dbReference type="EMBL" id="QUQM01000008">
    <property type="protein sequence ID" value="KAA8642650.1"/>
    <property type="molecule type" value="Genomic_DNA"/>
</dbReference>
<evidence type="ECO:0000256" key="2">
    <source>
        <dbReference type="ARBA" id="ARBA00004370"/>
    </source>
</evidence>
<keyword evidence="4 12" id="KW-0349">Heme</keyword>
<dbReference type="GeneID" id="54334296"/>
<evidence type="ECO:0000256" key="10">
    <source>
        <dbReference type="ARBA" id="ARBA00023033"/>
    </source>
</evidence>
<evidence type="ECO:0000256" key="4">
    <source>
        <dbReference type="ARBA" id="ARBA00022617"/>
    </source>
</evidence>
<dbReference type="PANTHER" id="PTHR24305:SF237">
    <property type="entry name" value="CYTOCHROME P450 MONOOXYGENASE ATNE-RELATED"/>
    <property type="match status" value="1"/>
</dbReference>
<dbReference type="Pfam" id="PF00067">
    <property type="entry name" value="p450"/>
    <property type="match status" value="1"/>
</dbReference>
<evidence type="ECO:0000256" key="7">
    <source>
        <dbReference type="ARBA" id="ARBA00022989"/>
    </source>
</evidence>
<comment type="similarity">
    <text evidence="3 13">Belongs to the cytochrome P450 family.</text>
</comment>
<dbReference type="AlphaFoldDB" id="A0A5M9MB41"/>
<dbReference type="PRINTS" id="PR00385">
    <property type="entry name" value="P450"/>
</dbReference>
<accession>A0A5M9MB41</accession>
<dbReference type="VEuPathDB" id="FungiDB:EYZ11_004639"/>
<gene>
    <name evidence="15" type="ORF">ATNIH1004_011595</name>
</gene>
<dbReference type="PRINTS" id="PR00463">
    <property type="entry name" value="EP450I"/>
</dbReference>
<keyword evidence="11 14" id="KW-0472">Membrane</keyword>
<dbReference type="OrthoDB" id="1470350at2759"/>
<keyword evidence="8 13" id="KW-0560">Oxidoreductase</keyword>
<comment type="cofactor">
    <cofactor evidence="1 12">
        <name>heme</name>
        <dbReference type="ChEBI" id="CHEBI:30413"/>
    </cofactor>
</comment>
<dbReference type="GO" id="GO:0016020">
    <property type="term" value="C:membrane"/>
    <property type="evidence" value="ECO:0007669"/>
    <property type="project" value="UniProtKB-SubCell"/>
</dbReference>
<dbReference type="FunFam" id="1.10.630.10:FF:000063">
    <property type="entry name" value="Cytochrome P450 monooxygenase"/>
    <property type="match status" value="1"/>
</dbReference>
<keyword evidence="6 12" id="KW-0479">Metal-binding</keyword>
<evidence type="ECO:0000256" key="1">
    <source>
        <dbReference type="ARBA" id="ARBA00001971"/>
    </source>
</evidence>
<dbReference type="GO" id="GO:0016705">
    <property type="term" value="F:oxidoreductase activity, acting on paired donors, with incorporation or reduction of molecular oxygen"/>
    <property type="evidence" value="ECO:0007669"/>
    <property type="project" value="InterPro"/>
</dbReference>
<evidence type="ECO:0000256" key="11">
    <source>
        <dbReference type="ARBA" id="ARBA00023136"/>
    </source>
</evidence>
<proteinExistence type="inferred from homology"/>
<evidence type="ECO:0000256" key="5">
    <source>
        <dbReference type="ARBA" id="ARBA00022692"/>
    </source>
</evidence>
<dbReference type="InterPro" id="IPR002401">
    <property type="entry name" value="Cyt_P450_E_grp-I"/>
</dbReference>
<dbReference type="GO" id="GO:0020037">
    <property type="term" value="F:heme binding"/>
    <property type="evidence" value="ECO:0007669"/>
    <property type="project" value="InterPro"/>
</dbReference>
<evidence type="ECO:0000256" key="6">
    <source>
        <dbReference type="ARBA" id="ARBA00022723"/>
    </source>
</evidence>
<dbReference type="Gene3D" id="1.10.630.10">
    <property type="entry name" value="Cytochrome P450"/>
    <property type="match status" value="1"/>
</dbReference>
<evidence type="ECO:0000256" key="9">
    <source>
        <dbReference type="ARBA" id="ARBA00023004"/>
    </source>
</evidence>
<dbReference type="InterPro" id="IPR050121">
    <property type="entry name" value="Cytochrome_P450_monoxygenase"/>
</dbReference>
<feature type="transmembrane region" description="Helical" evidence="14">
    <location>
        <begin position="12"/>
        <end position="36"/>
    </location>
</feature>
<dbReference type="RefSeq" id="XP_033422012.1">
    <property type="nucleotide sequence ID" value="XM_033576157.1"/>
</dbReference>
<keyword evidence="5 14" id="KW-0812">Transmembrane</keyword>
<dbReference type="Proteomes" id="UP000324241">
    <property type="component" value="Unassembled WGS sequence"/>
</dbReference>
<evidence type="ECO:0000256" key="12">
    <source>
        <dbReference type="PIRSR" id="PIRSR602401-1"/>
    </source>
</evidence>
<dbReference type="GO" id="GO:0005506">
    <property type="term" value="F:iron ion binding"/>
    <property type="evidence" value="ECO:0007669"/>
    <property type="project" value="InterPro"/>
</dbReference>
<comment type="caution">
    <text evidence="15">The sequence shown here is derived from an EMBL/GenBank/DDBJ whole genome shotgun (WGS) entry which is preliminary data.</text>
</comment>
<evidence type="ECO:0000256" key="3">
    <source>
        <dbReference type="ARBA" id="ARBA00010617"/>
    </source>
</evidence>
<evidence type="ECO:0000256" key="13">
    <source>
        <dbReference type="RuleBase" id="RU000461"/>
    </source>
</evidence>
<dbReference type="GO" id="GO:0004497">
    <property type="term" value="F:monooxygenase activity"/>
    <property type="evidence" value="ECO:0007669"/>
    <property type="project" value="UniProtKB-KW"/>
</dbReference>
<feature type="binding site" description="axial binding residue" evidence="12">
    <location>
        <position position="457"/>
    </location>
    <ligand>
        <name>heme</name>
        <dbReference type="ChEBI" id="CHEBI:30413"/>
    </ligand>
    <ligandPart>
        <name>Fe</name>
        <dbReference type="ChEBI" id="CHEBI:18248"/>
    </ligandPart>
</feature>
<keyword evidence="10 13" id="KW-0503">Monooxygenase</keyword>
<comment type="subcellular location">
    <subcellularLocation>
        <location evidence="2">Membrane</location>
    </subcellularLocation>
</comment>
<protein>
    <submittedName>
        <fullName evidence="15">Uncharacterized protein</fullName>
    </submittedName>
</protein>
<evidence type="ECO:0000313" key="15">
    <source>
        <dbReference type="EMBL" id="KAA8642650.1"/>
    </source>
</evidence>